<comment type="caution">
    <text evidence="7">The sequence shown here is derived from an EMBL/GenBank/DDBJ whole genome shotgun (WGS) entry which is preliminary data.</text>
</comment>
<reference evidence="7 8" key="2">
    <citation type="journal article" date="2014" name="J. Gen. Appl. Microbiol.">
        <title>The early diverging ascomycetous budding yeast Saitoella complicata has three histone deacetylases belonging to the Clr6, Hos2, and Rpd3 lineages.</title>
        <authorList>
            <person name="Nishida H."/>
            <person name="Matsumoto T."/>
            <person name="Kondo S."/>
            <person name="Hamamoto M."/>
            <person name="Yoshikawa H."/>
        </authorList>
    </citation>
    <scope>NUCLEOTIDE SEQUENCE [LARGE SCALE GENOMIC DNA]</scope>
    <source>
        <strain evidence="7 8">NRRL Y-17804</strain>
    </source>
</reference>
<gene>
    <name evidence="7" type="ORF">G7K_3512-t1</name>
</gene>
<keyword evidence="4 5" id="KW-0408">Iron</keyword>
<dbReference type="InterPro" id="IPR010255">
    <property type="entry name" value="Haem_peroxidase_sf"/>
</dbReference>
<dbReference type="InterPro" id="IPR037120">
    <property type="entry name" value="Haem_peroxidase_sf_animal"/>
</dbReference>
<evidence type="ECO:0000313" key="7">
    <source>
        <dbReference type="EMBL" id="GAO49361.1"/>
    </source>
</evidence>
<dbReference type="GO" id="GO:0006631">
    <property type="term" value="P:fatty acid metabolic process"/>
    <property type="evidence" value="ECO:0007669"/>
    <property type="project" value="UniProtKB-ARBA"/>
</dbReference>
<keyword evidence="2" id="KW-0223">Dioxygenase</keyword>
<proteinExistence type="predicted"/>
<accession>A0A0E9NI56</accession>
<dbReference type="PROSITE" id="PS50292">
    <property type="entry name" value="PEROXIDASE_3"/>
    <property type="match status" value="1"/>
</dbReference>
<keyword evidence="1 5" id="KW-0479">Metal-binding</keyword>
<evidence type="ECO:0008006" key="9">
    <source>
        <dbReference type="Google" id="ProtNLM"/>
    </source>
</evidence>
<dbReference type="InterPro" id="IPR019791">
    <property type="entry name" value="Haem_peroxidase_animal"/>
</dbReference>
<dbReference type="STRING" id="698492.A0A0E9NI56"/>
<keyword evidence="6" id="KW-0472">Membrane</keyword>
<dbReference type="Pfam" id="PF03098">
    <property type="entry name" value="An_peroxidase"/>
    <property type="match status" value="2"/>
</dbReference>
<evidence type="ECO:0000256" key="6">
    <source>
        <dbReference type="SAM" id="Phobius"/>
    </source>
</evidence>
<dbReference type="GO" id="GO:0004601">
    <property type="term" value="F:peroxidase activity"/>
    <property type="evidence" value="ECO:0007669"/>
    <property type="project" value="InterPro"/>
</dbReference>
<reference evidence="7 8" key="3">
    <citation type="journal article" date="2015" name="Genome Announc.">
        <title>Draft Genome Sequence of the Archiascomycetous Yeast Saitoella complicata.</title>
        <authorList>
            <person name="Yamauchi K."/>
            <person name="Kondo S."/>
            <person name="Hamamoto M."/>
            <person name="Takahashi Y."/>
            <person name="Ogura Y."/>
            <person name="Hayashi T."/>
            <person name="Nishida H."/>
        </authorList>
    </citation>
    <scope>NUCLEOTIDE SEQUENCE [LARGE SCALE GENOMIC DNA]</scope>
    <source>
        <strain evidence="7 8">NRRL Y-17804</strain>
    </source>
</reference>
<dbReference type="OMA" id="FIRPRIT"/>
<dbReference type="PANTHER" id="PTHR11903:SF37">
    <property type="entry name" value="PSI-PRODUCING OXYGENASE A"/>
    <property type="match status" value="1"/>
</dbReference>
<dbReference type="EMBL" id="BACD03000022">
    <property type="protein sequence ID" value="GAO49361.1"/>
    <property type="molecule type" value="Genomic_DNA"/>
</dbReference>
<dbReference type="GO" id="GO:0020037">
    <property type="term" value="F:heme binding"/>
    <property type="evidence" value="ECO:0007669"/>
    <property type="project" value="InterPro"/>
</dbReference>
<dbReference type="InterPro" id="IPR050783">
    <property type="entry name" value="Oxylipin_biosynth_metab"/>
</dbReference>
<feature type="binding site" description="axial binding residue" evidence="5">
    <location>
        <position position="612"/>
    </location>
    <ligand>
        <name>heme b</name>
        <dbReference type="ChEBI" id="CHEBI:60344"/>
    </ligand>
    <ligandPart>
        <name>Fe</name>
        <dbReference type="ChEBI" id="CHEBI:18248"/>
    </ligandPart>
</feature>
<evidence type="ECO:0000256" key="2">
    <source>
        <dbReference type="ARBA" id="ARBA00022964"/>
    </source>
</evidence>
<dbReference type="Proteomes" id="UP000033140">
    <property type="component" value="Unassembled WGS sequence"/>
</dbReference>
<dbReference type="GO" id="GO:0051213">
    <property type="term" value="F:dioxygenase activity"/>
    <property type="evidence" value="ECO:0007669"/>
    <property type="project" value="UniProtKB-KW"/>
</dbReference>
<dbReference type="AlphaFoldDB" id="A0A0E9NI56"/>
<protein>
    <recommendedName>
        <fullName evidence="9">Heme peroxidase</fullName>
    </recommendedName>
</protein>
<sequence>MVLARGQRLTFVTGRPCIKGLHMPCTWHIKRFIRPRITAQEYEHYNFSRPVTRGPRLGCCSHDQGDAWTTSFGVVSHKLNDETFTMASLITWAMNDGSYIYRFVTFNARFLILYPFIFFVAYPFFLALSLSPVLGCGNFDFSESFKLDRSAPMSGDHGVVATLLDGFLDFLALWIDFAPAVFSSAYWVLKVIDGLAADVKMGKLTPWDTALHLMSLIEYGWENVFKYVDDRKLRQEDLLVWCCRLPPAPRNSTFRPLLEYAIVSNLWNALPHPIGNWAHYALGGQYRKADGSHNNLSLADIGKAHGRLIRDVTSPVHDAKEAPQTELFDGSGKLPDAKDVFDKILKRRDFTKHPSGISANFFYNATLITHDLFNSKNSDQSINKTTSYADMSWLYGWTAHMQQSVRWNEWVEKIMKEEPDLSKNTKKETDEAKVSYLKNEEMPKWMQDWVLDKKNRNKHMSTPERVPIQNWIMGHNAFHGKLYPDVFADRRLIVQPPGLVSYALLWARNHNWIAEQLVLNATDDTRFASKPNTIAEWEKYDEDLFQVARNINVMTFVQAIVRDYVRTILALYREDSIWTVPIPKDFSMMPKDIPQATGNQCSIEFNFIYRWHSAISQDDAAWAEVAIHALMKNKPGVPTPDEFSKAMHSRHRNRELEDPRVRDYFDNQNGALPNMERTDSGKYPDEILAEKLKASRKMPAGAFGGTQIPAIFEPIEILGIEHGRKIGVCTLNEYRKFLGLRPFKDFNEMNPKLANELKELYKKVDNVELYPGIVAEEAKPAGPAAGLCTGYTATFAILSDAIALVRGDRFLTMDANPYNLTNWGVAETTPDLKKHFGNILGIKLFNRHLDNARLKDLGLSFPLDDIHTHYMFSTPEEIQKYISLLRKGEKPQEIRKPKRMVDHQNRPLMSEATGPGSNGVLRGAVGIDGIRTA</sequence>
<evidence type="ECO:0000256" key="3">
    <source>
        <dbReference type="ARBA" id="ARBA00023002"/>
    </source>
</evidence>
<name>A0A0E9NI56_SAICN</name>
<dbReference type="GO" id="GO:0006979">
    <property type="term" value="P:response to oxidative stress"/>
    <property type="evidence" value="ECO:0007669"/>
    <property type="project" value="InterPro"/>
</dbReference>
<keyword evidence="8" id="KW-1185">Reference proteome</keyword>
<organism evidence="7 8">
    <name type="scientific">Saitoella complicata (strain BCRC 22490 / CBS 7301 / JCM 7358 / NBRC 10748 / NRRL Y-17804)</name>
    <dbReference type="NCBI Taxonomy" id="698492"/>
    <lineage>
        <taxon>Eukaryota</taxon>
        <taxon>Fungi</taxon>
        <taxon>Dikarya</taxon>
        <taxon>Ascomycota</taxon>
        <taxon>Taphrinomycotina</taxon>
        <taxon>Taphrinomycotina incertae sedis</taxon>
        <taxon>Saitoella</taxon>
    </lineage>
</organism>
<dbReference type="Gene3D" id="1.10.640.10">
    <property type="entry name" value="Haem peroxidase domain superfamily, animal type"/>
    <property type="match status" value="1"/>
</dbReference>
<reference evidence="7 8" key="1">
    <citation type="journal article" date="2011" name="J. Gen. Appl. Microbiol.">
        <title>Draft genome sequencing of the enigmatic yeast Saitoella complicata.</title>
        <authorList>
            <person name="Nishida H."/>
            <person name="Hamamoto M."/>
            <person name="Sugiyama J."/>
        </authorList>
    </citation>
    <scope>NUCLEOTIDE SEQUENCE [LARGE SCALE GENOMIC DNA]</scope>
    <source>
        <strain evidence="7 8">NRRL Y-17804</strain>
    </source>
</reference>
<dbReference type="SUPFAM" id="SSF48113">
    <property type="entry name" value="Heme-dependent peroxidases"/>
    <property type="match status" value="1"/>
</dbReference>
<evidence type="ECO:0000256" key="5">
    <source>
        <dbReference type="PIRSR" id="PIRSR619791-2"/>
    </source>
</evidence>
<keyword evidence="6" id="KW-1133">Transmembrane helix</keyword>
<dbReference type="PANTHER" id="PTHR11903">
    <property type="entry name" value="PROSTAGLANDIN G/H SYNTHASE"/>
    <property type="match status" value="1"/>
</dbReference>
<feature type="transmembrane region" description="Helical" evidence="6">
    <location>
        <begin position="111"/>
        <end position="134"/>
    </location>
</feature>
<keyword evidence="5" id="KW-0349">Heme</keyword>
<evidence type="ECO:0000256" key="1">
    <source>
        <dbReference type="ARBA" id="ARBA00022723"/>
    </source>
</evidence>
<evidence type="ECO:0000256" key="4">
    <source>
        <dbReference type="ARBA" id="ARBA00023004"/>
    </source>
</evidence>
<keyword evidence="3" id="KW-0560">Oxidoreductase</keyword>
<dbReference type="GO" id="GO:0046872">
    <property type="term" value="F:metal ion binding"/>
    <property type="evidence" value="ECO:0007669"/>
    <property type="project" value="UniProtKB-KW"/>
</dbReference>
<evidence type="ECO:0000313" key="8">
    <source>
        <dbReference type="Proteomes" id="UP000033140"/>
    </source>
</evidence>
<keyword evidence="6" id="KW-0812">Transmembrane</keyword>